<proteinExistence type="predicted"/>
<dbReference type="AlphaFoldDB" id="A0A853HYN8"/>
<dbReference type="PIRSF" id="PIRSF003092">
    <property type="entry name" value="MinD"/>
    <property type="match status" value="1"/>
</dbReference>
<dbReference type="EMBL" id="JACCKB010000005">
    <property type="protein sequence ID" value="NYZ65479.1"/>
    <property type="molecule type" value="Genomic_DNA"/>
</dbReference>
<dbReference type="GO" id="GO:0016887">
    <property type="term" value="F:ATP hydrolysis activity"/>
    <property type="evidence" value="ECO:0007669"/>
    <property type="project" value="TreeGrafter"/>
</dbReference>
<evidence type="ECO:0000313" key="3">
    <source>
        <dbReference type="EMBL" id="NYZ65479.1"/>
    </source>
</evidence>
<evidence type="ECO:0000256" key="2">
    <source>
        <dbReference type="ARBA" id="ARBA00022840"/>
    </source>
</evidence>
<dbReference type="PANTHER" id="PTHR43384:SF4">
    <property type="entry name" value="CELLULOSE BIOSYNTHESIS PROTEIN BCSQ-RELATED"/>
    <property type="match status" value="1"/>
</dbReference>
<comment type="caution">
    <text evidence="3">The sequence shown here is derived from an EMBL/GenBank/DDBJ whole genome shotgun (WGS) entry which is preliminary data.</text>
</comment>
<dbReference type="Proteomes" id="UP000569732">
    <property type="component" value="Unassembled WGS sequence"/>
</dbReference>
<protein>
    <submittedName>
        <fullName evidence="3">MinD/ParA family protein</fullName>
    </submittedName>
</protein>
<dbReference type="PANTHER" id="PTHR43384">
    <property type="entry name" value="SEPTUM SITE-DETERMINING PROTEIN MIND HOMOLOG, CHLOROPLASTIC-RELATED"/>
    <property type="match status" value="1"/>
</dbReference>
<dbReference type="RefSeq" id="WP_180567508.1">
    <property type="nucleotide sequence ID" value="NZ_JACCKB010000005.1"/>
</dbReference>
<dbReference type="InterPro" id="IPR033875">
    <property type="entry name" value="FlhG"/>
</dbReference>
<dbReference type="Gene3D" id="3.40.50.300">
    <property type="entry name" value="P-loop containing nucleotide triphosphate hydrolases"/>
    <property type="match status" value="1"/>
</dbReference>
<dbReference type="InterPro" id="IPR050625">
    <property type="entry name" value="ParA/MinD_ATPase"/>
</dbReference>
<reference evidence="3 4" key="1">
    <citation type="submission" date="2020-07" db="EMBL/GenBank/DDBJ databases">
        <title>Endozoicomonas sp. nov., isolated from sediment.</title>
        <authorList>
            <person name="Gu T."/>
        </authorList>
    </citation>
    <scope>NUCLEOTIDE SEQUENCE [LARGE SCALE GENOMIC DNA]</scope>
    <source>
        <strain evidence="3 4">SM1973</strain>
    </source>
</reference>
<dbReference type="InterPro" id="IPR033756">
    <property type="entry name" value="YlxH/NBP35"/>
</dbReference>
<dbReference type="Pfam" id="PF10609">
    <property type="entry name" value="ParA"/>
    <property type="match status" value="1"/>
</dbReference>
<accession>A0A853HYN8</accession>
<dbReference type="GO" id="GO:0005524">
    <property type="term" value="F:ATP binding"/>
    <property type="evidence" value="ECO:0007669"/>
    <property type="project" value="UniProtKB-KW"/>
</dbReference>
<evidence type="ECO:0000256" key="1">
    <source>
        <dbReference type="ARBA" id="ARBA00022741"/>
    </source>
</evidence>
<evidence type="ECO:0000313" key="4">
    <source>
        <dbReference type="Proteomes" id="UP000569732"/>
    </source>
</evidence>
<sequence>MIKHPVQVVAVTGAKGGVGKTNLAVNLSIALAELGRRVMLLDADLGLANVDILLGLSPTRNMADVLAGRCDLRDIILQGPGGVRIIPASSGTQKMTELSPQEHAGMISAFSELSNQLDMLIIDTAAGISDTVISFVRAAQELIIVVTDEPTSITDAYALIKLLHRDYGLLRFRVVANMVRTQQEGHNIYNKLANVTDRFLEVALQYLGAIPQDEAVRKAVMRQRAVIDIYPRSKAAVAIRALAQKVDAFPLPSSPRGHLEFFIENLVAGEVGR</sequence>
<keyword evidence="1" id="KW-0547">Nucleotide-binding</keyword>
<dbReference type="InterPro" id="IPR025501">
    <property type="entry name" value="MinD_FleN"/>
</dbReference>
<dbReference type="GO" id="GO:0005829">
    <property type="term" value="C:cytosol"/>
    <property type="evidence" value="ECO:0007669"/>
    <property type="project" value="TreeGrafter"/>
</dbReference>
<dbReference type="FunFam" id="3.40.50.300:FF:000158">
    <property type="entry name" value="Site-determining protein"/>
    <property type="match status" value="1"/>
</dbReference>
<keyword evidence="2" id="KW-0067">ATP-binding</keyword>
<organism evidence="3 4">
    <name type="scientific">Spartinivicinus marinus</name>
    <dbReference type="NCBI Taxonomy" id="2994442"/>
    <lineage>
        <taxon>Bacteria</taxon>
        <taxon>Pseudomonadati</taxon>
        <taxon>Pseudomonadota</taxon>
        <taxon>Gammaproteobacteria</taxon>
        <taxon>Oceanospirillales</taxon>
        <taxon>Zooshikellaceae</taxon>
        <taxon>Spartinivicinus</taxon>
    </lineage>
</organism>
<dbReference type="InterPro" id="IPR027417">
    <property type="entry name" value="P-loop_NTPase"/>
</dbReference>
<name>A0A853HYN8_9GAMM</name>
<dbReference type="GO" id="GO:0051782">
    <property type="term" value="P:negative regulation of cell division"/>
    <property type="evidence" value="ECO:0007669"/>
    <property type="project" value="TreeGrafter"/>
</dbReference>
<dbReference type="CDD" id="cd02038">
    <property type="entry name" value="FlhG-like"/>
    <property type="match status" value="1"/>
</dbReference>
<dbReference type="GO" id="GO:0009898">
    <property type="term" value="C:cytoplasmic side of plasma membrane"/>
    <property type="evidence" value="ECO:0007669"/>
    <property type="project" value="TreeGrafter"/>
</dbReference>
<gene>
    <name evidence="3" type="ORF">H0A36_05610</name>
</gene>
<keyword evidence="4" id="KW-1185">Reference proteome</keyword>
<dbReference type="SUPFAM" id="SSF52540">
    <property type="entry name" value="P-loop containing nucleoside triphosphate hydrolases"/>
    <property type="match status" value="1"/>
</dbReference>